<keyword evidence="3" id="KW-1185">Reference proteome</keyword>
<comment type="caution">
    <text evidence="2">The sequence shown here is derived from an EMBL/GenBank/DDBJ whole genome shotgun (WGS) entry which is preliminary data.</text>
</comment>
<evidence type="ECO:0000313" key="3">
    <source>
        <dbReference type="Proteomes" id="UP000190648"/>
    </source>
</evidence>
<organism evidence="2 3">
    <name type="scientific">Patagioenas fasciata monilis</name>
    <dbReference type="NCBI Taxonomy" id="372326"/>
    <lineage>
        <taxon>Eukaryota</taxon>
        <taxon>Metazoa</taxon>
        <taxon>Chordata</taxon>
        <taxon>Craniata</taxon>
        <taxon>Vertebrata</taxon>
        <taxon>Euteleostomi</taxon>
        <taxon>Archelosauria</taxon>
        <taxon>Archosauria</taxon>
        <taxon>Dinosauria</taxon>
        <taxon>Saurischia</taxon>
        <taxon>Theropoda</taxon>
        <taxon>Coelurosauria</taxon>
        <taxon>Aves</taxon>
        <taxon>Neognathae</taxon>
        <taxon>Neoaves</taxon>
        <taxon>Columbimorphae</taxon>
        <taxon>Columbiformes</taxon>
        <taxon>Columbidae</taxon>
        <taxon>Patagioenas</taxon>
    </lineage>
</organism>
<proteinExistence type="predicted"/>
<evidence type="ECO:0000313" key="2">
    <source>
        <dbReference type="EMBL" id="OPJ81375.1"/>
    </source>
</evidence>
<dbReference type="OrthoDB" id="6724830at2759"/>
<dbReference type="EMBL" id="LSYS01003973">
    <property type="protein sequence ID" value="OPJ81375.1"/>
    <property type="molecule type" value="Genomic_DNA"/>
</dbReference>
<sequence length="337" mass="38880">MLTTIKLTPGVWYWKDDTNTLEFASSNTATEETLKNGKNTHFQEIHVKTLKSIFQDDCSATLPEKRLADREEKLYMLSKWEPHEYVTLDDVKYAALLLNQANKSHLMLSFAVVMRNEKLDEFLMALLLYLSFYLGKIAMEKKCRSLTSTMVIGGNKEMEDVLTQLAVSRIHLAEVYCNFVLRRGMAQHQHTPGGKRKTSWKKDRTFFEGFYNFSSYVAWLVFRRKHFQLIREEIGRLLFSDMFNPALKDGKYVDLQKAGDRTAAENTAQLPSPRKVCPKHHSISSMINEHSPMLRTVLPLPKDGAQHLFQKHDSQDKDPQPGTYDGPSDFSELFNTK</sequence>
<feature type="region of interest" description="Disordered" evidence="1">
    <location>
        <begin position="310"/>
        <end position="337"/>
    </location>
</feature>
<dbReference type="InterPro" id="IPR026142">
    <property type="entry name" value="Pro_pase_1_reg_su_36"/>
</dbReference>
<dbReference type="Pfam" id="PF14895">
    <property type="entry name" value="PPPI_inhib"/>
    <property type="match status" value="1"/>
</dbReference>
<reference evidence="2 3" key="1">
    <citation type="submission" date="2016-02" db="EMBL/GenBank/DDBJ databases">
        <title>Band-tailed pigeon sequencing and assembly.</title>
        <authorList>
            <person name="Soares A.E."/>
            <person name="Novak B.J."/>
            <person name="Rice E.S."/>
            <person name="O'Connell B."/>
            <person name="Chang D."/>
            <person name="Weber S."/>
            <person name="Shapiro B."/>
        </authorList>
    </citation>
    <scope>NUCLEOTIDE SEQUENCE [LARGE SCALE GENOMIC DNA]</scope>
    <source>
        <strain evidence="2">BTP2013</strain>
        <tissue evidence="2">Blood</tissue>
    </source>
</reference>
<dbReference type="STRING" id="372326.A0A1V4KAG5"/>
<dbReference type="AlphaFoldDB" id="A0A1V4KAG5"/>
<gene>
    <name evidence="2" type="primary">PPP1R36</name>
    <name evidence="2" type="ORF">AV530_009838</name>
</gene>
<evidence type="ECO:0000256" key="1">
    <source>
        <dbReference type="SAM" id="MobiDB-lite"/>
    </source>
</evidence>
<name>A0A1V4KAG5_PATFA</name>
<dbReference type="Proteomes" id="UP000190648">
    <property type="component" value="Unassembled WGS sequence"/>
</dbReference>
<dbReference type="PANTHER" id="PTHR21055:SF3">
    <property type="entry name" value="PROTEIN PHOSPHATASE 1 REGULATORY SUBUNIT 36"/>
    <property type="match status" value="1"/>
</dbReference>
<dbReference type="PANTHER" id="PTHR21055">
    <property type="entry name" value="PROTEIN PHOSPHATASE 1 REGULATORY SUBUNIT 36"/>
    <property type="match status" value="1"/>
</dbReference>
<feature type="compositionally biased region" description="Basic and acidic residues" evidence="1">
    <location>
        <begin position="310"/>
        <end position="319"/>
    </location>
</feature>
<dbReference type="GO" id="GO:0019902">
    <property type="term" value="F:phosphatase binding"/>
    <property type="evidence" value="ECO:0007669"/>
    <property type="project" value="InterPro"/>
</dbReference>
<accession>A0A1V4KAG5</accession>
<protein>
    <submittedName>
        <fullName evidence="2">Protein phosphatase 1 regulatory subunit 36</fullName>
    </submittedName>
</protein>